<comment type="caution">
    <text evidence="1">The sequence shown here is derived from an EMBL/GenBank/DDBJ whole genome shotgun (WGS) entry which is preliminary data.</text>
</comment>
<dbReference type="Proteomes" id="UP001164929">
    <property type="component" value="Chromosome 4"/>
</dbReference>
<sequence>MIVSVEALAMNTGLPSNPIKTKTLERNFSISLNTLQAWWVKKKGVFGASQLWHLSCGLHPQQSRSLNSKHFGVLSGRSHHYCTSLCMGTKEMSGTGKESQREKGRETFLEFV</sequence>
<gene>
    <name evidence="1" type="ORF">NC653_011942</name>
</gene>
<evidence type="ECO:0000313" key="2">
    <source>
        <dbReference type="Proteomes" id="UP001164929"/>
    </source>
</evidence>
<dbReference type="EMBL" id="JAQIZT010000004">
    <property type="protein sequence ID" value="KAJ7001685.1"/>
    <property type="molecule type" value="Genomic_DNA"/>
</dbReference>
<proteinExistence type="predicted"/>
<evidence type="ECO:0000313" key="1">
    <source>
        <dbReference type="EMBL" id="KAJ7001685.1"/>
    </source>
</evidence>
<name>A0AAD6W709_9ROSI</name>
<dbReference type="AlphaFoldDB" id="A0AAD6W709"/>
<reference evidence="1 2" key="1">
    <citation type="journal article" date="2023" name="Mol. Ecol. Resour.">
        <title>Chromosome-level genome assembly of a triploid poplar Populus alba 'Berolinensis'.</title>
        <authorList>
            <person name="Chen S."/>
            <person name="Yu Y."/>
            <person name="Wang X."/>
            <person name="Wang S."/>
            <person name="Zhang T."/>
            <person name="Zhou Y."/>
            <person name="He R."/>
            <person name="Meng N."/>
            <person name="Wang Y."/>
            <person name="Liu W."/>
            <person name="Liu Z."/>
            <person name="Liu J."/>
            <person name="Guo Q."/>
            <person name="Huang H."/>
            <person name="Sederoff R.R."/>
            <person name="Wang G."/>
            <person name="Qu G."/>
            <person name="Chen S."/>
        </authorList>
    </citation>
    <scope>NUCLEOTIDE SEQUENCE [LARGE SCALE GENOMIC DNA]</scope>
    <source>
        <strain evidence="1">SC-2020</strain>
    </source>
</reference>
<protein>
    <submittedName>
        <fullName evidence="1">Uncharacterized protein</fullName>
    </submittedName>
</protein>
<accession>A0AAD6W709</accession>
<keyword evidence="2" id="KW-1185">Reference proteome</keyword>
<organism evidence="1 2">
    <name type="scientific">Populus alba x Populus x berolinensis</name>
    <dbReference type="NCBI Taxonomy" id="444605"/>
    <lineage>
        <taxon>Eukaryota</taxon>
        <taxon>Viridiplantae</taxon>
        <taxon>Streptophyta</taxon>
        <taxon>Embryophyta</taxon>
        <taxon>Tracheophyta</taxon>
        <taxon>Spermatophyta</taxon>
        <taxon>Magnoliopsida</taxon>
        <taxon>eudicotyledons</taxon>
        <taxon>Gunneridae</taxon>
        <taxon>Pentapetalae</taxon>
        <taxon>rosids</taxon>
        <taxon>fabids</taxon>
        <taxon>Malpighiales</taxon>
        <taxon>Salicaceae</taxon>
        <taxon>Saliceae</taxon>
        <taxon>Populus</taxon>
    </lineage>
</organism>